<evidence type="ECO:0000256" key="6">
    <source>
        <dbReference type="ARBA" id="ARBA00048528"/>
    </source>
</evidence>
<evidence type="ECO:0000256" key="7">
    <source>
        <dbReference type="RuleBase" id="RU003693"/>
    </source>
</evidence>
<keyword evidence="4" id="KW-0808">Transferase</keyword>
<dbReference type="STRING" id="402676.B6K241"/>
<evidence type="ECO:0000256" key="5">
    <source>
        <dbReference type="ARBA" id="ARBA00022898"/>
    </source>
</evidence>
<dbReference type="GO" id="GO:0017059">
    <property type="term" value="C:serine palmitoyltransferase complex"/>
    <property type="evidence" value="ECO:0000318"/>
    <property type="project" value="GO_Central"/>
</dbReference>
<comment type="catalytic activity">
    <reaction evidence="6">
        <text>L-serine + hexadecanoyl-CoA + H(+) = 3-oxosphinganine + CO2 + CoA</text>
        <dbReference type="Rhea" id="RHEA:14761"/>
        <dbReference type="ChEBI" id="CHEBI:15378"/>
        <dbReference type="ChEBI" id="CHEBI:16526"/>
        <dbReference type="ChEBI" id="CHEBI:33384"/>
        <dbReference type="ChEBI" id="CHEBI:57287"/>
        <dbReference type="ChEBI" id="CHEBI:57379"/>
        <dbReference type="ChEBI" id="CHEBI:58299"/>
        <dbReference type="EC" id="2.3.1.50"/>
    </reaction>
</comment>
<dbReference type="OMA" id="QPRANGC"/>
<organism evidence="10 12">
    <name type="scientific">Schizosaccharomyces japonicus (strain yFS275 / FY16936)</name>
    <name type="common">Fission yeast</name>
    <dbReference type="NCBI Taxonomy" id="402676"/>
    <lineage>
        <taxon>Eukaryota</taxon>
        <taxon>Fungi</taxon>
        <taxon>Dikarya</taxon>
        <taxon>Ascomycota</taxon>
        <taxon>Taphrinomycotina</taxon>
        <taxon>Schizosaccharomycetes</taxon>
        <taxon>Schizosaccharomycetales</taxon>
        <taxon>Schizosaccharomycetaceae</taxon>
        <taxon>Schizosaccharomyces</taxon>
    </lineage>
</organism>
<reference evidence="10 12" key="1">
    <citation type="journal article" date="2011" name="Science">
        <title>Comparative functional genomics of the fission yeasts.</title>
        <authorList>
            <person name="Rhind N."/>
            <person name="Chen Z."/>
            <person name="Yassour M."/>
            <person name="Thompson D.A."/>
            <person name="Haas B.J."/>
            <person name="Habib N."/>
            <person name="Wapinski I."/>
            <person name="Roy S."/>
            <person name="Lin M.F."/>
            <person name="Heiman D.I."/>
            <person name="Young S.K."/>
            <person name="Furuya K."/>
            <person name="Guo Y."/>
            <person name="Pidoux A."/>
            <person name="Chen H.M."/>
            <person name="Robbertse B."/>
            <person name="Goldberg J.M."/>
            <person name="Aoki K."/>
            <person name="Bayne E.H."/>
            <person name="Berlin A.M."/>
            <person name="Desjardins C.A."/>
            <person name="Dobbs E."/>
            <person name="Dukaj L."/>
            <person name="Fan L."/>
            <person name="FitzGerald M.G."/>
            <person name="French C."/>
            <person name="Gujja S."/>
            <person name="Hansen K."/>
            <person name="Keifenheim D."/>
            <person name="Levin J.Z."/>
            <person name="Mosher R.A."/>
            <person name="Mueller C.A."/>
            <person name="Pfiffner J."/>
            <person name="Priest M."/>
            <person name="Russ C."/>
            <person name="Smialowska A."/>
            <person name="Swoboda P."/>
            <person name="Sykes S.M."/>
            <person name="Vaughn M."/>
            <person name="Vengrova S."/>
            <person name="Yoder R."/>
            <person name="Zeng Q."/>
            <person name="Allshire R."/>
            <person name="Baulcombe D."/>
            <person name="Birren B.W."/>
            <person name="Brown W."/>
            <person name="Ekwall K."/>
            <person name="Kellis M."/>
            <person name="Leatherwood J."/>
            <person name="Levin H."/>
            <person name="Margalit H."/>
            <person name="Martienssen R."/>
            <person name="Nieduszynski C.A."/>
            <person name="Spatafora J.W."/>
            <person name="Friedman N."/>
            <person name="Dalgaard J.Z."/>
            <person name="Baumann P."/>
            <person name="Niki H."/>
            <person name="Regev A."/>
            <person name="Nusbaum C."/>
        </authorList>
    </citation>
    <scope>NUCLEOTIDE SEQUENCE [LARGE SCALE GENOMIC DNA]</scope>
    <source>
        <strain evidence="12">yFS275 / FY16936</strain>
    </source>
</reference>
<dbReference type="RefSeq" id="XP_002173515.1">
    <property type="nucleotide sequence ID" value="XM_002173479.2"/>
</dbReference>
<comment type="similarity">
    <text evidence="2 7">Belongs to the class-II pyridoxal-phosphate-dependent aminotransferase family.</text>
</comment>
<evidence type="ECO:0000313" key="11">
    <source>
        <dbReference type="JaponicusDB" id="SJAG_02305"/>
    </source>
</evidence>
<dbReference type="InterPro" id="IPR015421">
    <property type="entry name" value="PyrdxlP-dep_Trfase_major"/>
</dbReference>
<keyword evidence="5 7" id="KW-0663">Pyridoxal phosphate</keyword>
<keyword evidence="8" id="KW-0472">Membrane</keyword>
<dbReference type="Gene3D" id="3.40.640.10">
    <property type="entry name" value="Type I PLP-dependent aspartate aminotransferase-like (Major domain)"/>
    <property type="match status" value="1"/>
</dbReference>
<dbReference type="PANTHER" id="PTHR13693">
    <property type="entry name" value="CLASS II AMINOTRANSFERASE/8-AMINO-7-OXONONANOATE SYNTHASE"/>
    <property type="match status" value="1"/>
</dbReference>
<keyword evidence="8" id="KW-1133">Transmembrane helix</keyword>
<feature type="domain" description="Aminotransferase class I/classII large" evidence="9">
    <location>
        <begin position="152"/>
        <end position="507"/>
    </location>
</feature>
<evidence type="ECO:0000256" key="2">
    <source>
        <dbReference type="ARBA" id="ARBA00008392"/>
    </source>
</evidence>
<dbReference type="EMBL" id="KE651166">
    <property type="protein sequence ID" value="EEB07222.1"/>
    <property type="molecule type" value="Genomic_DNA"/>
</dbReference>
<gene>
    <name evidence="11" type="primary">lcb2</name>
    <name evidence="10" type="ORF">SJAG_02305</name>
</gene>
<evidence type="ECO:0000256" key="4">
    <source>
        <dbReference type="ARBA" id="ARBA00022679"/>
    </source>
</evidence>
<dbReference type="CDD" id="cd06454">
    <property type="entry name" value="KBL_like"/>
    <property type="match status" value="1"/>
</dbReference>
<proteinExistence type="inferred from homology"/>
<dbReference type="GO" id="GO:0016020">
    <property type="term" value="C:membrane"/>
    <property type="evidence" value="ECO:0007669"/>
    <property type="project" value="GOC"/>
</dbReference>
<dbReference type="InterPro" id="IPR015422">
    <property type="entry name" value="PyrdxlP-dep_Trfase_small"/>
</dbReference>
<dbReference type="GO" id="GO:0046513">
    <property type="term" value="P:ceramide biosynthetic process"/>
    <property type="evidence" value="ECO:0000318"/>
    <property type="project" value="GO_Central"/>
</dbReference>
<dbReference type="JaponicusDB" id="SJAG_02305">
    <property type="gene designation" value="lcb2"/>
</dbReference>
<keyword evidence="12" id="KW-1185">Reference proteome</keyword>
<dbReference type="eggNOG" id="KOG1357">
    <property type="taxonomic scope" value="Eukaryota"/>
</dbReference>
<accession>B6K241</accession>
<dbReference type="SUPFAM" id="SSF53383">
    <property type="entry name" value="PLP-dependent transferases"/>
    <property type="match status" value="1"/>
</dbReference>
<dbReference type="OrthoDB" id="65434at2759"/>
<dbReference type="GO" id="GO:0004758">
    <property type="term" value="F:serine C-palmitoyltransferase activity"/>
    <property type="evidence" value="ECO:0000318"/>
    <property type="project" value="GO_Central"/>
</dbReference>
<dbReference type="InterPro" id="IPR004839">
    <property type="entry name" value="Aminotransferase_I/II_large"/>
</dbReference>
<dbReference type="GO" id="GO:0046512">
    <property type="term" value="P:sphingosine biosynthetic process"/>
    <property type="evidence" value="ECO:0000318"/>
    <property type="project" value="GO_Central"/>
</dbReference>
<dbReference type="GeneID" id="7049052"/>
<dbReference type="AlphaFoldDB" id="B6K241"/>
<dbReference type="Proteomes" id="UP000001744">
    <property type="component" value="Unassembled WGS sequence"/>
</dbReference>
<dbReference type="InterPro" id="IPR050087">
    <property type="entry name" value="AON_synthase_class-II"/>
</dbReference>
<keyword evidence="8" id="KW-0812">Transmembrane</keyword>
<evidence type="ECO:0000256" key="3">
    <source>
        <dbReference type="ARBA" id="ARBA00013220"/>
    </source>
</evidence>
<evidence type="ECO:0000256" key="1">
    <source>
        <dbReference type="ARBA" id="ARBA00001933"/>
    </source>
</evidence>
<dbReference type="VEuPathDB" id="FungiDB:SJAG_02305"/>
<evidence type="ECO:0000256" key="8">
    <source>
        <dbReference type="SAM" id="Phobius"/>
    </source>
</evidence>
<feature type="transmembrane region" description="Helical" evidence="8">
    <location>
        <begin position="52"/>
        <end position="71"/>
    </location>
</feature>
<dbReference type="Pfam" id="PF00155">
    <property type="entry name" value="Aminotran_1_2"/>
    <property type="match status" value="1"/>
</dbReference>
<evidence type="ECO:0000259" key="9">
    <source>
        <dbReference type="Pfam" id="PF00155"/>
    </source>
</evidence>
<dbReference type="HOGENOM" id="CLU_015846_7_2_1"/>
<dbReference type="GO" id="GO:0030170">
    <property type="term" value="F:pyridoxal phosphate binding"/>
    <property type="evidence" value="ECO:0007669"/>
    <property type="project" value="InterPro"/>
</dbReference>
<evidence type="ECO:0000313" key="12">
    <source>
        <dbReference type="Proteomes" id="UP000001744"/>
    </source>
</evidence>
<dbReference type="PANTHER" id="PTHR13693:SF3">
    <property type="entry name" value="LD36009P"/>
    <property type="match status" value="1"/>
</dbReference>
<protein>
    <recommendedName>
        <fullName evidence="3">serine C-palmitoyltransferase</fullName>
        <ecNumber evidence="3">2.3.1.50</ecNumber>
    </recommendedName>
</protein>
<sequence>MSNEKETLEAPAKAEESLLENEFAPILDPSYKRVSRNPVPGKLFQVEDEPSYYYVVTTYFTYLTLIIIGHVRDFFGKRFHRDEYAYLRDDDGYAPLYDDFDNFYIRRLQRRINDCFSFLIRGVPGRTLTILDRYSEDNNQTFKLTGGTTVALNVSSYNYLGFAQSHGPCAAAVEACMKDAGVATCSTNTVAGSFKIHREVEELVATFVGKPECAIYSQGFGTNATIFSALMGPGSLIISDELNHASTRFGSRLSGANIRVFKHNNAKDLERVLREAIAQGQPRTHRPYTKILVVIEGLYSMEGNFADLPSIVALKKRYKFYLYIDEAHSIGAVGPNGRGVCDYFGVSTNDIDILMGTFTKSFGAAGGYVAASKEIIDKLRVTNASYVLAESMSPAVLTQIKTSLLEIMDTSGVSDGLERIERLAFNSRYFRLGLKRLGFIIFGNDDSPIVPLLIYNPGKINAFAHEMQKRSVAVVVVGYPACPLLTSRIRFCLSSAHNKADLDYMLRACDEVGDLLQLKFSSGVAGEDAGRTNIEKMTNHHHIKPPRWRIEDVLKHNVHDTLTQ</sequence>
<dbReference type="EC" id="2.3.1.50" evidence="3"/>
<dbReference type="InterPro" id="IPR015424">
    <property type="entry name" value="PyrdxlP-dep_Trfase"/>
</dbReference>
<comment type="cofactor">
    <cofactor evidence="1 7">
        <name>pyridoxal 5'-phosphate</name>
        <dbReference type="ChEBI" id="CHEBI:597326"/>
    </cofactor>
</comment>
<dbReference type="Gene3D" id="3.90.1150.10">
    <property type="entry name" value="Aspartate Aminotransferase, domain 1"/>
    <property type="match status" value="1"/>
</dbReference>
<dbReference type="PROSITE" id="PS00599">
    <property type="entry name" value="AA_TRANSFER_CLASS_2"/>
    <property type="match status" value="1"/>
</dbReference>
<dbReference type="InterPro" id="IPR001917">
    <property type="entry name" value="Aminotrans_II_pyridoxalP_BS"/>
</dbReference>
<evidence type="ECO:0000313" key="10">
    <source>
        <dbReference type="EMBL" id="EEB07222.1"/>
    </source>
</evidence>
<name>B6K241_SCHJY</name>